<dbReference type="AlphaFoldDB" id="A0AB38DI06"/>
<accession>A0AB38DI06</accession>
<dbReference type="Proteomes" id="UP000190366">
    <property type="component" value="Unassembled WGS sequence"/>
</dbReference>
<dbReference type="EMBL" id="FVQL01000001">
    <property type="protein sequence ID" value="SKZ13810.1"/>
    <property type="molecule type" value="Genomic_DNA"/>
</dbReference>
<gene>
    <name evidence="1" type="ORF">SAMEA2275630_03727</name>
</gene>
<evidence type="ECO:0000313" key="2">
    <source>
        <dbReference type="Proteomes" id="UP000190366"/>
    </source>
</evidence>
<evidence type="ECO:0000313" key="1">
    <source>
        <dbReference type="EMBL" id="SKZ13810.1"/>
    </source>
</evidence>
<reference evidence="1 2" key="1">
    <citation type="submission" date="2016-11" db="EMBL/GenBank/DDBJ databases">
        <authorList>
            <consortium name="Pathogen Informatics"/>
        </authorList>
    </citation>
    <scope>NUCLEOTIDE SEQUENCE [LARGE SCALE GENOMIC DNA]</scope>
    <source>
        <strain evidence="1 2">1168</strain>
    </source>
</reference>
<name>A0AB38DI06_9MYCO</name>
<protein>
    <recommendedName>
        <fullName evidence="3">RecT-like ssDNA binding protein</fullName>
    </recommendedName>
</protein>
<sequence>MTIDTTDIDTEIEILPARRPSAAEALGALAAHVEAMHNAKVLGDALADTELVPETYRGKPGNAGAAILFGAELGLNPIQSLQQIFVVKGKPAIYARTAVALLKGHGIVVQTLETSDTSVTVTATDPRTGQVETSTWDIGRATTAKYTSNALYTTDPQAMLYAKAAMEVCRKIAPDILLGIPYSREELELEQQPVRVRSDRADRGLTGLRAAVIDTETESAPVEPTPGAPEAPEVQMITQPQSRKLYALLRERGLEDKDAALAWISSALNRADRPVASTKDLTKAESITLIDILESPRAEQPSTEGK</sequence>
<dbReference type="RefSeq" id="WP_174479266.1">
    <property type="nucleotide sequence ID" value="NZ_CP065272.1"/>
</dbReference>
<organism evidence="1 2">
    <name type="scientific">Mycobacteroides abscessus subsp. massiliense</name>
    <dbReference type="NCBI Taxonomy" id="1962118"/>
    <lineage>
        <taxon>Bacteria</taxon>
        <taxon>Bacillati</taxon>
        <taxon>Actinomycetota</taxon>
        <taxon>Actinomycetes</taxon>
        <taxon>Mycobacteriales</taxon>
        <taxon>Mycobacteriaceae</taxon>
        <taxon>Mycobacteroides</taxon>
        <taxon>Mycobacteroides abscessus</taxon>
    </lineage>
</organism>
<proteinExistence type="predicted"/>
<evidence type="ECO:0008006" key="3">
    <source>
        <dbReference type="Google" id="ProtNLM"/>
    </source>
</evidence>
<comment type="caution">
    <text evidence="1">The sequence shown here is derived from an EMBL/GenBank/DDBJ whole genome shotgun (WGS) entry which is preliminary data.</text>
</comment>